<feature type="compositionally biased region" description="Polar residues" evidence="1">
    <location>
        <begin position="408"/>
        <end position="422"/>
    </location>
</feature>
<protein>
    <submittedName>
        <fullName evidence="3">Uncharacterized protein</fullName>
    </submittedName>
</protein>
<keyword evidence="2" id="KW-0472">Membrane</keyword>
<comment type="caution">
    <text evidence="3">The sequence shown here is derived from an EMBL/GenBank/DDBJ whole genome shotgun (WGS) entry which is preliminary data.</text>
</comment>
<sequence length="533" mass="58987">MQALNFQEERKRGVGHKNRNIYLLLLSKQECGYFIAIMKLIWCCLLAVFVAVSFAAIDVEKTVKQVQSILQANQQLPRLTRDEILELLNDIRSEDSKSSTSTKEPEEAVSAGEIPLQYSAIINEVNLPLPNILENIVGDNKDIPVTTLEPPSINILPKKKNKPPLLTSEKSFLLQQLYPQAHHTPDNIATDDDESELNDPETTTTSKPTLMVVLPYTPRDGSSLQELYTRPPRVQVVHESSTTVKPKTSKPFENYPDNAGLSTELITNFPDELKAFLDAHGLKGKPGQDNFLLPLEGFKPMPPVKIVDGTVDLPENILLTYDLISPTSDSNTKNEAAYSMSPSNFLYSPLRPELPFELDASSSETKEISIPFDMPVKKYKSGTALNYDPIEYESVKVIPLNKGINPISEQISSSNDQSKRQVTTNETTTKQSKEESTTTTSTTTEEPKTNVVSESVSVDADTGASISDLEASFGGAVPPQPGDSELPPPKKNGFYWMLDWNSFLEVGDGDTKVNIRFEPKLGDPQMFLPVTVP</sequence>
<evidence type="ECO:0000313" key="4">
    <source>
        <dbReference type="Proteomes" id="UP000494106"/>
    </source>
</evidence>
<feature type="region of interest" description="Disordered" evidence="1">
    <location>
        <begin position="183"/>
        <end position="205"/>
    </location>
</feature>
<organism evidence="3 4">
    <name type="scientific">Arctia plantaginis</name>
    <name type="common">Wood tiger moth</name>
    <name type="synonym">Phalaena plantaginis</name>
    <dbReference type="NCBI Taxonomy" id="874455"/>
    <lineage>
        <taxon>Eukaryota</taxon>
        <taxon>Metazoa</taxon>
        <taxon>Ecdysozoa</taxon>
        <taxon>Arthropoda</taxon>
        <taxon>Hexapoda</taxon>
        <taxon>Insecta</taxon>
        <taxon>Pterygota</taxon>
        <taxon>Neoptera</taxon>
        <taxon>Endopterygota</taxon>
        <taxon>Lepidoptera</taxon>
        <taxon>Glossata</taxon>
        <taxon>Ditrysia</taxon>
        <taxon>Noctuoidea</taxon>
        <taxon>Erebidae</taxon>
        <taxon>Arctiinae</taxon>
        <taxon>Arctia</taxon>
    </lineage>
</organism>
<name>A0A8S1AN75_ARCPL</name>
<dbReference type="InterPro" id="IPR001969">
    <property type="entry name" value="Aspartic_peptidase_AS"/>
</dbReference>
<keyword evidence="2" id="KW-0812">Transmembrane</keyword>
<evidence type="ECO:0000256" key="1">
    <source>
        <dbReference type="SAM" id="MobiDB-lite"/>
    </source>
</evidence>
<keyword evidence="2" id="KW-1133">Transmembrane helix</keyword>
<dbReference type="GO" id="GO:0006508">
    <property type="term" value="P:proteolysis"/>
    <property type="evidence" value="ECO:0007669"/>
    <property type="project" value="InterPro"/>
</dbReference>
<feature type="compositionally biased region" description="Acidic residues" evidence="1">
    <location>
        <begin position="189"/>
        <end position="199"/>
    </location>
</feature>
<accession>A0A8S1AN75</accession>
<evidence type="ECO:0000256" key="2">
    <source>
        <dbReference type="SAM" id="Phobius"/>
    </source>
</evidence>
<keyword evidence="4" id="KW-1185">Reference proteome</keyword>
<dbReference type="Proteomes" id="UP000494106">
    <property type="component" value="Unassembled WGS sequence"/>
</dbReference>
<feature type="region of interest" description="Disordered" evidence="1">
    <location>
        <begin position="408"/>
        <end position="490"/>
    </location>
</feature>
<gene>
    <name evidence="3" type="ORF">APLA_LOCUS11138</name>
</gene>
<dbReference type="EMBL" id="CADEBC010000530">
    <property type="protein sequence ID" value="CAB3247002.1"/>
    <property type="molecule type" value="Genomic_DNA"/>
</dbReference>
<feature type="transmembrane region" description="Helical" evidence="2">
    <location>
        <begin position="33"/>
        <end position="57"/>
    </location>
</feature>
<proteinExistence type="predicted"/>
<evidence type="ECO:0000313" key="3">
    <source>
        <dbReference type="EMBL" id="CAB3247002.1"/>
    </source>
</evidence>
<dbReference type="GO" id="GO:0004190">
    <property type="term" value="F:aspartic-type endopeptidase activity"/>
    <property type="evidence" value="ECO:0007669"/>
    <property type="project" value="InterPro"/>
</dbReference>
<reference evidence="3 4" key="1">
    <citation type="submission" date="2020-04" db="EMBL/GenBank/DDBJ databases">
        <authorList>
            <person name="Wallbank WR R."/>
            <person name="Pardo Diaz C."/>
            <person name="Kozak K."/>
            <person name="Martin S."/>
            <person name="Jiggins C."/>
            <person name="Moest M."/>
            <person name="Warren A I."/>
            <person name="Byers J.R.P. K."/>
            <person name="Montejo-Kovacevich G."/>
            <person name="Yen C E."/>
        </authorList>
    </citation>
    <scope>NUCLEOTIDE SEQUENCE [LARGE SCALE GENOMIC DNA]</scope>
</reference>
<feature type="compositionally biased region" description="Pro residues" evidence="1">
    <location>
        <begin position="478"/>
        <end position="490"/>
    </location>
</feature>
<dbReference type="AlphaFoldDB" id="A0A8S1AN75"/>
<dbReference type="OrthoDB" id="8192746at2759"/>
<dbReference type="PROSITE" id="PS00141">
    <property type="entry name" value="ASP_PROTEASE"/>
    <property type="match status" value="1"/>
</dbReference>